<comment type="caution">
    <text evidence="4">The sequence shown here is derived from an EMBL/GenBank/DDBJ whole genome shotgun (WGS) entry which is preliminary data.</text>
</comment>
<dbReference type="PROSITE" id="PS50948">
    <property type="entry name" value="PAN"/>
    <property type="match status" value="3"/>
</dbReference>
<dbReference type="Pfam" id="PF00024">
    <property type="entry name" value="PAN_1"/>
    <property type="match status" value="3"/>
</dbReference>
<feature type="compositionally biased region" description="Basic and acidic residues" evidence="1">
    <location>
        <begin position="150"/>
        <end position="159"/>
    </location>
</feature>
<feature type="non-terminal residue" evidence="4">
    <location>
        <position position="1"/>
    </location>
</feature>
<feature type="domain" description="Apple" evidence="3">
    <location>
        <begin position="27"/>
        <end position="107"/>
    </location>
</feature>
<dbReference type="GO" id="GO:0009653">
    <property type="term" value="P:anatomical structure morphogenesis"/>
    <property type="evidence" value="ECO:0007669"/>
    <property type="project" value="TreeGrafter"/>
</dbReference>
<dbReference type="AlphaFoldDB" id="A0AA36CWD7"/>
<dbReference type="SUPFAM" id="SSF57414">
    <property type="entry name" value="Hairpin loop containing domain-like"/>
    <property type="match status" value="2"/>
</dbReference>
<sequence>MSISWLIRVTLIFGSIGCGIASFTAQCFTTRFNQAISNADPVAELFELKLQDCLNYCILNAAKAGDGCSSVVYHKEYNTCQIYGQDGTMGGSQIVAAQNHDYYNRTSFIGACQDRVVPRRGYQQRPRQYSVRTVNEPFPGPPSVLVSSKDSSEQSKEESVVVESIDRQLPVVDSEAEAVEALRLKHLADILDADEETPAEATVTFYNPVMTNVCTKREVVSYFVLFGRSLSAKVRPAKLRGVDQSSCIMYCSQNINATGSKSPCYAANYDPAREECRLYGREAKWDRHSARLAEDPNIIFADKFCMQTQKDCSADSPYVVYLHKQMTKKIISHYPDVHSIVACMALCIDHGHCKAVTYKEGGLCILHAGSPALDPKLIVDGSSQTMVVENGCQTSARAVPSLLSGRMERMEPAQETPEAEASEWGEWSGCQFGSRSARLRSRTRECYSDNCDDLQMEACKPGEY</sequence>
<evidence type="ECO:0000313" key="4">
    <source>
        <dbReference type="EMBL" id="CAJ0575587.1"/>
    </source>
</evidence>
<keyword evidence="5" id="KW-1185">Reference proteome</keyword>
<organism evidence="4 5">
    <name type="scientific">Mesorhabditis spiculigera</name>
    <dbReference type="NCBI Taxonomy" id="96644"/>
    <lineage>
        <taxon>Eukaryota</taxon>
        <taxon>Metazoa</taxon>
        <taxon>Ecdysozoa</taxon>
        <taxon>Nematoda</taxon>
        <taxon>Chromadorea</taxon>
        <taxon>Rhabditida</taxon>
        <taxon>Rhabditina</taxon>
        <taxon>Rhabditomorpha</taxon>
        <taxon>Rhabditoidea</taxon>
        <taxon>Rhabditidae</taxon>
        <taxon>Mesorhabditinae</taxon>
        <taxon>Mesorhabditis</taxon>
    </lineage>
</organism>
<feature type="signal peptide" evidence="2">
    <location>
        <begin position="1"/>
        <end position="21"/>
    </location>
</feature>
<gene>
    <name evidence="4" type="ORF">MSPICULIGERA_LOCUS13897</name>
</gene>
<reference evidence="4" key="1">
    <citation type="submission" date="2023-06" db="EMBL/GenBank/DDBJ databases">
        <authorList>
            <person name="Delattre M."/>
        </authorList>
    </citation>
    <scope>NUCLEOTIDE SEQUENCE</scope>
    <source>
        <strain evidence="4">AF72</strain>
    </source>
</reference>
<accession>A0AA36CWD7</accession>
<keyword evidence="2" id="KW-0732">Signal</keyword>
<feature type="chain" id="PRO_5041348860" description="Apple domain-containing protein" evidence="2">
    <location>
        <begin position="22"/>
        <end position="464"/>
    </location>
</feature>
<dbReference type="SMART" id="SM00473">
    <property type="entry name" value="PAN_AP"/>
    <property type="match status" value="3"/>
</dbReference>
<evidence type="ECO:0000313" key="5">
    <source>
        <dbReference type="Proteomes" id="UP001177023"/>
    </source>
</evidence>
<evidence type="ECO:0000256" key="2">
    <source>
        <dbReference type="SAM" id="SignalP"/>
    </source>
</evidence>
<feature type="domain" description="Apple" evidence="3">
    <location>
        <begin position="312"/>
        <end position="392"/>
    </location>
</feature>
<dbReference type="Proteomes" id="UP001177023">
    <property type="component" value="Unassembled WGS sequence"/>
</dbReference>
<proteinExistence type="predicted"/>
<dbReference type="PANTHER" id="PTHR47327">
    <property type="entry name" value="FI18240P1-RELATED"/>
    <property type="match status" value="1"/>
</dbReference>
<dbReference type="InterPro" id="IPR052774">
    <property type="entry name" value="Celegans_DevNeuronal_Protein"/>
</dbReference>
<feature type="domain" description="Apple" evidence="3">
    <location>
        <begin position="214"/>
        <end position="305"/>
    </location>
</feature>
<dbReference type="InterPro" id="IPR003609">
    <property type="entry name" value="Pan_app"/>
</dbReference>
<protein>
    <recommendedName>
        <fullName evidence="3">Apple domain-containing protein</fullName>
    </recommendedName>
</protein>
<feature type="region of interest" description="Disordered" evidence="1">
    <location>
        <begin position="123"/>
        <end position="159"/>
    </location>
</feature>
<evidence type="ECO:0000256" key="1">
    <source>
        <dbReference type="SAM" id="MobiDB-lite"/>
    </source>
</evidence>
<name>A0AA36CWD7_9BILA</name>
<dbReference type="EMBL" id="CATQJA010002640">
    <property type="protein sequence ID" value="CAJ0575587.1"/>
    <property type="molecule type" value="Genomic_DNA"/>
</dbReference>
<evidence type="ECO:0000259" key="3">
    <source>
        <dbReference type="PROSITE" id="PS50948"/>
    </source>
</evidence>
<dbReference type="Gene3D" id="3.50.4.10">
    <property type="entry name" value="Hepatocyte Growth Factor"/>
    <property type="match status" value="2"/>
</dbReference>
<dbReference type="PANTHER" id="PTHR47327:SF22">
    <property type="entry name" value="APPLE DOMAIN-CONTAINING PROTEIN"/>
    <property type="match status" value="1"/>
</dbReference>